<reference evidence="5" key="1">
    <citation type="submission" date="2022-07" db="EMBL/GenBank/DDBJ databases">
        <title>Phylogenomic reconstructions and comparative analyses of Kickxellomycotina fungi.</title>
        <authorList>
            <person name="Reynolds N.K."/>
            <person name="Stajich J.E."/>
            <person name="Barry K."/>
            <person name="Grigoriev I.V."/>
            <person name="Crous P."/>
            <person name="Smith M.E."/>
        </authorList>
    </citation>
    <scope>NUCLEOTIDE SEQUENCE</scope>
    <source>
        <strain evidence="5">NBRC 100468</strain>
    </source>
</reference>
<feature type="domain" description="RRM" evidence="4">
    <location>
        <begin position="9"/>
        <end position="99"/>
    </location>
</feature>
<evidence type="ECO:0000256" key="2">
    <source>
        <dbReference type="PROSITE-ProRule" id="PRU00176"/>
    </source>
</evidence>
<evidence type="ECO:0000313" key="5">
    <source>
        <dbReference type="EMBL" id="KAJ1919417.1"/>
    </source>
</evidence>
<evidence type="ECO:0000256" key="1">
    <source>
        <dbReference type="ARBA" id="ARBA00022884"/>
    </source>
</evidence>
<dbReference type="Proteomes" id="UP001150538">
    <property type="component" value="Unassembled WGS sequence"/>
</dbReference>
<dbReference type="EMBL" id="JANBPU010000027">
    <property type="protein sequence ID" value="KAJ1919417.1"/>
    <property type="molecule type" value="Genomic_DNA"/>
</dbReference>
<comment type="caution">
    <text evidence="5">The sequence shown here is derived from an EMBL/GenBank/DDBJ whole genome shotgun (WGS) entry which is preliminary data.</text>
</comment>
<dbReference type="InterPro" id="IPR035979">
    <property type="entry name" value="RBD_domain_sf"/>
</dbReference>
<dbReference type="InterPro" id="IPR012677">
    <property type="entry name" value="Nucleotide-bd_a/b_plait_sf"/>
</dbReference>
<evidence type="ECO:0000256" key="3">
    <source>
        <dbReference type="SAM" id="MobiDB-lite"/>
    </source>
</evidence>
<dbReference type="AlphaFoldDB" id="A0A9W8A3L8"/>
<dbReference type="InterPro" id="IPR000504">
    <property type="entry name" value="RRM_dom"/>
</dbReference>
<dbReference type="SUPFAM" id="SSF54928">
    <property type="entry name" value="RNA-binding domain, RBD"/>
    <property type="match status" value="2"/>
</dbReference>
<feature type="region of interest" description="Disordered" evidence="3">
    <location>
        <begin position="121"/>
        <end position="184"/>
    </location>
</feature>
<dbReference type="GO" id="GO:0003723">
    <property type="term" value="F:RNA binding"/>
    <property type="evidence" value="ECO:0007669"/>
    <property type="project" value="UniProtKB-UniRule"/>
</dbReference>
<keyword evidence="6" id="KW-1185">Reference proteome</keyword>
<dbReference type="SMART" id="SM00360">
    <property type="entry name" value="RRM"/>
    <property type="match status" value="2"/>
</dbReference>
<protein>
    <recommendedName>
        <fullName evidence="4">RRM domain-containing protein</fullName>
    </recommendedName>
</protein>
<feature type="compositionally biased region" description="Low complexity" evidence="3">
    <location>
        <begin position="126"/>
        <end position="142"/>
    </location>
</feature>
<dbReference type="PANTHER" id="PTHR10501">
    <property type="entry name" value="U1 SMALL NUCLEAR RIBONUCLEOPROTEIN A/U2 SMALL NUCLEAR RIBONUCLEOPROTEIN B"/>
    <property type="match status" value="1"/>
</dbReference>
<feature type="domain" description="RRM" evidence="4">
    <location>
        <begin position="391"/>
        <end position="469"/>
    </location>
</feature>
<keyword evidence="1 2" id="KW-0694">RNA-binding</keyword>
<organism evidence="5 6">
    <name type="scientific">Mycoemilia scoparia</name>
    <dbReference type="NCBI Taxonomy" id="417184"/>
    <lineage>
        <taxon>Eukaryota</taxon>
        <taxon>Fungi</taxon>
        <taxon>Fungi incertae sedis</taxon>
        <taxon>Zoopagomycota</taxon>
        <taxon>Kickxellomycotina</taxon>
        <taxon>Kickxellomycetes</taxon>
        <taxon>Kickxellales</taxon>
        <taxon>Kickxellaceae</taxon>
        <taxon>Mycoemilia</taxon>
    </lineage>
</organism>
<gene>
    <name evidence="5" type="ORF">H4219_002009</name>
</gene>
<dbReference type="Gene3D" id="3.30.70.330">
    <property type="match status" value="2"/>
</dbReference>
<sequence length="575" mass="60688">MNSHGDEITTIFVVGFPEDMKEREFQNMFTFSLGFEAATLKIPNRDEVDQDMGATGKKQIIGFAKFRSRKEAIDAREILTGRKVDAEKNCILKAEMAKKNLHTKRGLSSIGNNNSASGIHLSSTLNGSSDPSSNNNSSALSSTGGGGVRPNSTGSNNQGPSDNTAASTTANNSTSSSGGGANVGGLSANVTTTIPMSADPQSAFSFPRGLTNLHSAGLGPVRPLNLNISGSRAFDPFNDGSLNSAPLQGSLLGLHQDQRTPANFELFDEPMSALDASNALNRRTSFNNIVNGSRAMGLNLPKAPIDRRNTTELPTPNTASHAHHLEMGQIQSRLSTLSVNHMGMQTGLSSPLPGLHGQPQSATIIQTGSGLSIPAATTRSVNSNDQNPPCNTLYVGNLPVNTQEEELRMLFQRAHGYKRMSFRTKANSGPMCFVEFDDITCATLALRELDGQKLSSSTGSGIRLSYSKNPLGVRSQNNPNYQQHPPPSAHPIKHLNGSIVNSTGVSLPTVASIGSPPSMLHSAASATFLDSVQALSQSSHQTPLPVTDVAAMVNSPVVIKGHSPLSRGTTLATEL</sequence>
<evidence type="ECO:0000259" key="4">
    <source>
        <dbReference type="PROSITE" id="PS50102"/>
    </source>
</evidence>
<feature type="compositionally biased region" description="Low complexity" evidence="3">
    <location>
        <begin position="163"/>
        <end position="176"/>
    </location>
</feature>
<feature type="compositionally biased region" description="Polar residues" evidence="3">
    <location>
        <begin position="150"/>
        <end position="162"/>
    </location>
</feature>
<feature type="region of interest" description="Disordered" evidence="3">
    <location>
        <begin position="474"/>
        <end position="496"/>
    </location>
</feature>
<name>A0A9W8A3L8_9FUNG</name>
<proteinExistence type="predicted"/>
<dbReference type="Pfam" id="PF00076">
    <property type="entry name" value="RRM_1"/>
    <property type="match status" value="1"/>
</dbReference>
<dbReference type="PROSITE" id="PS50102">
    <property type="entry name" value="RRM"/>
    <property type="match status" value="2"/>
</dbReference>
<accession>A0A9W8A3L8</accession>
<dbReference type="OrthoDB" id="431169at2759"/>
<evidence type="ECO:0000313" key="6">
    <source>
        <dbReference type="Proteomes" id="UP001150538"/>
    </source>
</evidence>